<keyword evidence="3 4" id="KW-0472">Membrane</keyword>
<reference evidence="6 7" key="1">
    <citation type="submission" date="2019-02" db="EMBL/GenBank/DDBJ databases">
        <title>Genomic Encyclopedia of Type Strains, Phase IV (KMG-IV): sequencing the most valuable type-strain genomes for metagenomic binning, comparative biology and taxonomic classification.</title>
        <authorList>
            <person name="Goeker M."/>
        </authorList>
    </citation>
    <scope>NUCLEOTIDE SEQUENCE [LARGE SCALE GENOMIC DNA]</scope>
    <source>
        <strain evidence="6 7">DSM 16618</strain>
    </source>
</reference>
<keyword evidence="1 4" id="KW-0812">Transmembrane</keyword>
<dbReference type="PANTHER" id="PTHR23542">
    <property type="match status" value="1"/>
</dbReference>
<evidence type="ECO:0000313" key="6">
    <source>
        <dbReference type="EMBL" id="RZS67288.1"/>
    </source>
</evidence>
<dbReference type="Proteomes" id="UP000292039">
    <property type="component" value="Unassembled WGS sequence"/>
</dbReference>
<dbReference type="Gene3D" id="1.20.1250.20">
    <property type="entry name" value="MFS general substrate transporter like domains"/>
    <property type="match status" value="2"/>
</dbReference>
<dbReference type="InterPro" id="IPR036259">
    <property type="entry name" value="MFS_trans_sf"/>
</dbReference>
<evidence type="ECO:0000259" key="5">
    <source>
        <dbReference type="PROSITE" id="PS50850"/>
    </source>
</evidence>
<dbReference type="AlphaFoldDB" id="A0A4Q7MJ17"/>
<feature type="transmembrane region" description="Helical" evidence="4">
    <location>
        <begin position="72"/>
        <end position="93"/>
    </location>
</feature>
<dbReference type="InterPro" id="IPR020846">
    <property type="entry name" value="MFS_dom"/>
</dbReference>
<feature type="transmembrane region" description="Helical" evidence="4">
    <location>
        <begin position="392"/>
        <end position="411"/>
    </location>
</feature>
<dbReference type="InterPro" id="IPR011701">
    <property type="entry name" value="MFS"/>
</dbReference>
<dbReference type="PANTHER" id="PTHR23542:SF1">
    <property type="entry name" value="MAJOR FACILITATOR SUPERFAMILY (MFS) PROFILE DOMAIN-CONTAINING PROTEIN"/>
    <property type="match status" value="1"/>
</dbReference>
<evidence type="ECO:0000256" key="1">
    <source>
        <dbReference type="ARBA" id="ARBA00022692"/>
    </source>
</evidence>
<feature type="transmembrane region" description="Helical" evidence="4">
    <location>
        <begin position="197"/>
        <end position="215"/>
    </location>
</feature>
<dbReference type="EMBL" id="SGWZ01000004">
    <property type="protein sequence ID" value="RZS67288.1"/>
    <property type="molecule type" value="Genomic_DNA"/>
</dbReference>
<feature type="transmembrane region" description="Helical" evidence="4">
    <location>
        <begin position="330"/>
        <end position="352"/>
    </location>
</feature>
<feature type="domain" description="Major facilitator superfamily (MFS) profile" evidence="5">
    <location>
        <begin position="241"/>
        <end position="439"/>
    </location>
</feature>
<dbReference type="Pfam" id="PF07690">
    <property type="entry name" value="MFS_1"/>
    <property type="match status" value="1"/>
</dbReference>
<feature type="transmembrane region" description="Helical" evidence="4">
    <location>
        <begin position="105"/>
        <end position="125"/>
    </location>
</feature>
<organism evidence="6 7">
    <name type="scientific">Kerstersia gyiorum</name>
    <dbReference type="NCBI Taxonomy" id="206506"/>
    <lineage>
        <taxon>Bacteria</taxon>
        <taxon>Pseudomonadati</taxon>
        <taxon>Pseudomonadota</taxon>
        <taxon>Betaproteobacteria</taxon>
        <taxon>Burkholderiales</taxon>
        <taxon>Alcaligenaceae</taxon>
        <taxon>Kerstersia</taxon>
    </lineage>
</organism>
<feature type="transmembrane region" description="Helical" evidence="4">
    <location>
        <begin position="244"/>
        <end position="268"/>
    </location>
</feature>
<comment type="caution">
    <text evidence="6">The sequence shown here is derived from an EMBL/GenBank/DDBJ whole genome shotgun (WGS) entry which is preliminary data.</text>
</comment>
<evidence type="ECO:0000256" key="3">
    <source>
        <dbReference type="ARBA" id="ARBA00023136"/>
    </source>
</evidence>
<protein>
    <submittedName>
        <fullName evidence="6">Putative MFS family arabinose efflux permease</fullName>
    </submittedName>
</protein>
<dbReference type="SUPFAM" id="SSF103473">
    <property type="entry name" value="MFS general substrate transporter"/>
    <property type="match status" value="1"/>
</dbReference>
<proteinExistence type="predicted"/>
<evidence type="ECO:0000256" key="4">
    <source>
        <dbReference type="SAM" id="Phobius"/>
    </source>
</evidence>
<gene>
    <name evidence="6" type="ORF">EV679_2501</name>
</gene>
<feature type="transmembrane region" description="Helical" evidence="4">
    <location>
        <begin position="364"/>
        <end position="386"/>
    </location>
</feature>
<accession>A0A4Q7MJ17</accession>
<dbReference type="PROSITE" id="PS50850">
    <property type="entry name" value="MFS"/>
    <property type="match status" value="1"/>
</dbReference>
<evidence type="ECO:0000256" key="2">
    <source>
        <dbReference type="ARBA" id="ARBA00022989"/>
    </source>
</evidence>
<feature type="transmembrane region" description="Helical" evidence="4">
    <location>
        <begin position="274"/>
        <end position="294"/>
    </location>
</feature>
<name>A0A4Q7MJ17_9BURK</name>
<keyword evidence="2 4" id="KW-1133">Transmembrane helix</keyword>
<evidence type="ECO:0000313" key="7">
    <source>
        <dbReference type="Proteomes" id="UP000292039"/>
    </source>
</evidence>
<feature type="transmembrane region" description="Helical" evidence="4">
    <location>
        <begin position="131"/>
        <end position="152"/>
    </location>
</feature>
<dbReference type="GO" id="GO:0022857">
    <property type="term" value="F:transmembrane transporter activity"/>
    <property type="evidence" value="ECO:0007669"/>
    <property type="project" value="InterPro"/>
</dbReference>
<sequence>MITFIRYVCIFAVPSPPGKRRLQRNKMANPYRELFNAPGSRGFVLAGLLARIPLPMTGICIITMLSQLRGSYALAGAVSATFVLAYALVSPQISRLVDRHGQSRVLPAATAVSSVGLLLLIAASWHSHAVWPLFAGALLAGFMPSLSAMVRARWSVLYRGQPRLQTAYSLETVLDEVTFIAGPPLSVGLSVAVLPQAGLMAAALVLALGVSALVVQRGTEPPVNPQQATYGAVRSVIRQTPVQLLVLMMMAMGAIVGTVDIVSVAFAAQLGQPAAASLILSAYALGSCLAGLGFGALKLSAPLHRLLLLGGLATAATTLPLLLANSIPMLAAAVWIAGLFFAPTMIVAMSLVERLVPEQRLTEGMTWLLAGLNIGVAMGAAAAGQLVDEHGARAGLLVALGAATVVLLAALRGHQRLRIATPAVAPAVAPDSTLEHCKP</sequence>
<feature type="transmembrane region" description="Helical" evidence="4">
    <location>
        <begin position="306"/>
        <end position="324"/>
    </location>
</feature>